<evidence type="ECO:0000256" key="11">
    <source>
        <dbReference type="ARBA" id="ARBA00023204"/>
    </source>
</evidence>
<comment type="catalytic activity">
    <reaction evidence="13">
        <text>a 3'-end 2'-deoxyribonucleotide-3'-diphospho-5'-guanosine-DNA + H2O = a 3'-end 2'-deoxyribonucleotide 3'-phosphate-DNA + GMP + 2 H(+)</text>
        <dbReference type="Rhea" id="RHEA:52140"/>
        <dbReference type="Rhea" id="RHEA-COMP:13186"/>
        <dbReference type="Rhea" id="RHEA-COMP:13187"/>
        <dbReference type="ChEBI" id="CHEBI:15377"/>
        <dbReference type="ChEBI" id="CHEBI:15378"/>
        <dbReference type="ChEBI" id="CHEBI:58115"/>
        <dbReference type="ChEBI" id="CHEBI:136419"/>
        <dbReference type="ChEBI" id="CHEBI:136420"/>
        <dbReference type="EC" id="3.6.1.72"/>
    </reaction>
</comment>
<evidence type="ECO:0000256" key="12">
    <source>
        <dbReference type="ARBA" id="ARBA00023242"/>
    </source>
</evidence>
<dbReference type="GO" id="GO:0033699">
    <property type="term" value="F:DNA 5'-adenosine monophosphate hydrolase activity"/>
    <property type="evidence" value="ECO:0007669"/>
    <property type="project" value="UniProtKB-EC"/>
</dbReference>
<feature type="region of interest" description="Disordered" evidence="19">
    <location>
        <begin position="1"/>
        <end position="56"/>
    </location>
</feature>
<dbReference type="GO" id="GO:0005634">
    <property type="term" value="C:nucleus"/>
    <property type="evidence" value="ECO:0007669"/>
    <property type="project" value="UniProtKB-SubCell"/>
</dbReference>
<evidence type="ECO:0000256" key="18">
    <source>
        <dbReference type="ARBA" id="ARBA00076243"/>
    </source>
</evidence>
<evidence type="ECO:0000259" key="21">
    <source>
        <dbReference type="Pfam" id="PF16278"/>
    </source>
</evidence>
<dbReference type="GO" id="GO:0000012">
    <property type="term" value="P:single strand break repair"/>
    <property type="evidence" value="ECO:0007669"/>
    <property type="project" value="TreeGrafter"/>
</dbReference>
<comment type="caution">
    <text evidence="22">The sequence shown here is derived from an EMBL/GenBank/DDBJ whole genome shotgun (WGS) entry which is preliminary data.</text>
</comment>
<comment type="function">
    <text evidence="16">DNA-binding protein involved in single-strand DNA break repair, double-strand DNA break repair and base excision repair. Resolves abortive DNA ligation intermediates formed either at base excision sites, or when DNA ligases attempt to repair non-ligatable breaks induced by reactive oxygen species. Catalyzes the release of adenylate groups covalently linked to 5'-phosphate termini, resulting in the production of 5'-phosphate termini that can be efficiently rejoined. Likewise, catalyzes the release of 3'-linked guanosine (DNAppG) and inosine (DNAppI) from DNA, but has higher specific activity with 5'-linked adenosine (AppDNA).</text>
</comment>
<comment type="catalytic activity">
    <reaction evidence="14">
        <text>a 5'-end adenosine-5'-diphospho-5'-2'-deoxyribonucleoside-DNA + H2O = a 5'-end 5'-phospho-2'-deoxyribonucleoside-DNA + AMP + 2 H(+)</text>
        <dbReference type="Rhea" id="RHEA:52128"/>
        <dbReference type="Rhea" id="RHEA-COMP:13180"/>
        <dbReference type="Rhea" id="RHEA-COMP:13181"/>
        <dbReference type="ChEBI" id="CHEBI:15377"/>
        <dbReference type="ChEBI" id="CHEBI:15378"/>
        <dbReference type="ChEBI" id="CHEBI:136412"/>
        <dbReference type="ChEBI" id="CHEBI:136413"/>
        <dbReference type="ChEBI" id="CHEBI:456215"/>
        <dbReference type="EC" id="3.6.1.71"/>
    </reaction>
</comment>
<evidence type="ECO:0000256" key="5">
    <source>
        <dbReference type="ARBA" id="ARBA00022490"/>
    </source>
</evidence>
<dbReference type="GO" id="GO:1990165">
    <property type="term" value="F:single-strand break-containing DNA binding"/>
    <property type="evidence" value="ECO:0007669"/>
    <property type="project" value="TreeGrafter"/>
</dbReference>
<dbReference type="EC" id="3.6.1.72" evidence="3"/>
<sequence>MASVEDAGDVDKVEGTTLREAATTRNAFTELMKPKPKPDKSRTPNQFRHPATDLMDLGNPRNHLLPYIQKPESAAPAGSVVSYNDDWVLIKDLYPKSSVHLLLLPRSPQHYVAHPFDALQDPQFLSSAKAEVEKAKDLIASELRRLYGSFSASERPRRDALESDDPPDTLPPGRDWRSEVIAGIHTHPSMNHMHVHIISRDRHSPCLKHRKHYNSFNTDFFVPLEAFPLSPEECQRRWGMEWHKMDMGCWRCGKNFGNRFQRLKDHLEEEFMDWRKE</sequence>
<accession>A0A9P4MC75</accession>
<dbReference type="GO" id="GO:0030983">
    <property type="term" value="F:mismatched DNA binding"/>
    <property type="evidence" value="ECO:0007669"/>
    <property type="project" value="TreeGrafter"/>
</dbReference>
<evidence type="ECO:0000313" key="22">
    <source>
        <dbReference type="EMBL" id="KAF2105100.1"/>
    </source>
</evidence>
<evidence type="ECO:0000256" key="6">
    <source>
        <dbReference type="ARBA" id="ARBA00022723"/>
    </source>
</evidence>
<evidence type="ECO:0000256" key="14">
    <source>
        <dbReference type="ARBA" id="ARBA00044639"/>
    </source>
</evidence>
<dbReference type="Gene3D" id="3.30.428.10">
    <property type="entry name" value="HIT-like"/>
    <property type="match status" value="1"/>
</dbReference>
<dbReference type="GO" id="GO:0003725">
    <property type="term" value="F:double-stranded RNA binding"/>
    <property type="evidence" value="ECO:0007669"/>
    <property type="project" value="TreeGrafter"/>
</dbReference>
<dbReference type="GO" id="GO:0003697">
    <property type="term" value="F:single-stranded DNA binding"/>
    <property type="evidence" value="ECO:0007669"/>
    <property type="project" value="TreeGrafter"/>
</dbReference>
<evidence type="ECO:0000256" key="17">
    <source>
        <dbReference type="ARBA" id="ARBA00068941"/>
    </source>
</evidence>
<dbReference type="EC" id="3.6.1.71" evidence="4"/>
<evidence type="ECO:0000256" key="2">
    <source>
        <dbReference type="ARBA" id="ARBA00004496"/>
    </source>
</evidence>
<comment type="catalytic activity">
    <reaction evidence="15">
        <text>a 5'-end adenosine-5'-diphospho-5'-ribonucleoside-2'-deoxyribonucleotide-DNA + H2O = a 5'-end 5'-phospho-ribonucleoside-2'-deoxyribonucleotide-DNA + AMP + 2 H(+)</text>
        <dbReference type="Rhea" id="RHEA:52132"/>
        <dbReference type="Rhea" id="RHEA-COMP:13182"/>
        <dbReference type="Rhea" id="RHEA-COMP:13183"/>
        <dbReference type="ChEBI" id="CHEBI:15377"/>
        <dbReference type="ChEBI" id="CHEBI:15378"/>
        <dbReference type="ChEBI" id="CHEBI:136414"/>
        <dbReference type="ChEBI" id="CHEBI:136415"/>
        <dbReference type="ChEBI" id="CHEBI:456215"/>
        <dbReference type="EC" id="3.6.1.71"/>
    </reaction>
</comment>
<evidence type="ECO:0000256" key="10">
    <source>
        <dbReference type="ARBA" id="ARBA00023125"/>
    </source>
</evidence>
<dbReference type="InterPro" id="IPR036265">
    <property type="entry name" value="HIT-like_sf"/>
</dbReference>
<evidence type="ECO:0000256" key="9">
    <source>
        <dbReference type="ARBA" id="ARBA00022833"/>
    </source>
</evidence>
<evidence type="ECO:0000256" key="16">
    <source>
        <dbReference type="ARBA" id="ARBA00059438"/>
    </source>
</evidence>
<protein>
    <recommendedName>
        <fullName evidence="17">Aprataxin-like protein</fullName>
        <ecNumber evidence="4">3.6.1.71</ecNumber>
        <ecNumber evidence="3">3.6.1.72</ecNumber>
    </recommendedName>
    <alternativeName>
        <fullName evidence="18">Hit family protein 3</fullName>
    </alternativeName>
</protein>
<gene>
    <name evidence="22" type="ORF">NA57DRAFT_71296</name>
</gene>
<dbReference type="AlphaFoldDB" id="A0A9P4MC75"/>
<evidence type="ECO:0000256" key="1">
    <source>
        <dbReference type="ARBA" id="ARBA00004123"/>
    </source>
</evidence>
<dbReference type="InterPro" id="IPR011146">
    <property type="entry name" value="HIT-like"/>
</dbReference>
<dbReference type="GO" id="GO:0046872">
    <property type="term" value="F:metal ion binding"/>
    <property type="evidence" value="ECO:0007669"/>
    <property type="project" value="UniProtKB-KW"/>
</dbReference>
<keyword evidence="12" id="KW-0539">Nucleus</keyword>
<evidence type="ECO:0000256" key="7">
    <source>
        <dbReference type="ARBA" id="ARBA00022763"/>
    </source>
</evidence>
<keyword evidence="11" id="KW-0234">DNA repair</keyword>
<dbReference type="Proteomes" id="UP000799772">
    <property type="component" value="Unassembled WGS sequence"/>
</dbReference>
<evidence type="ECO:0000256" key="3">
    <source>
        <dbReference type="ARBA" id="ARBA00012495"/>
    </source>
</evidence>
<keyword evidence="23" id="KW-1185">Reference proteome</keyword>
<dbReference type="SUPFAM" id="SSF54197">
    <property type="entry name" value="HIT-like"/>
    <property type="match status" value="1"/>
</dbReference>
<dbReference type="Pfam" id="PF16278">
    <property type="entry name" value="zf-C2HE"/>
    <property type="match status" value="1"/>
</dbReference>
<evidence type="ECO:0000256" key="15">
    <source>
        <dbReference type="ARBA" id="ARBA00044713"/>
    </source>
</evidence>
<evidence type="ECO:0000256" key="8">
    <source>
        <dbReference type="ARBA" id="ARBA00022801"/>
    </source>
</evidence>
<feature type="compositionally biased region" description="Basic and acidic residues" evidence="19">
    <location>
        <begin position="32"/>
        <end position="42"/>
    </location>
</feature>
<feature type="region of interest" description="Disordered" evidence="19">
    <location>
        <begin position="155"/>
        <end position="175"/>
    </location>
</feature>
<dbReference type="InterPro" id="IPR032566">
    <property type="entry name" value="Znf-C2HE"/>
</dbReference>
<organism evidence="22 23">
    <name type="scientific">Rhizodiscina lignyota</name>
    <dbReference type="NCBI Taxonomy" id="1504668"/>
    <lineage>
        <taxon>Eukaryota</taxon>
        <taxon>Fungi</taxon>
        <taxon>Dikarya</taxon>
        <taxon>Ascomycota</taxon>
        <taxon>Pezizomycotina</taxon>
        <taxon>Dothideomycetes</taxon>
        <taxon>Pleosporomycetidae</taxon>
        <taxon>Aulographales</taxon>
        <taxon>Rhizodiscinaceae</taxon>
        <taxon>Rhizodiscina</taxon>
    </lineage>
</organism>
<evidence type="ECO:0000256" key="4">
    <source>
        <dbReference type="ARBA" id="ARBA00012496"/>
    </source>
</evidence>
<dbReference type="PANTHER" id="PTHR12486:SF4">
    <property type="entry name" value="APRATAXIN"/>
    <property type="match status" value="1"/>
</dbReference>
<dbReference type="PANTHER" id="PTHR12486">
    <property type="entry name" value="APRATAXIN-RELATED"/>
    <property type="match status" value="1"/>
</dbReference>
<keyword evidence="8" id="KW-0378">Hydrolase</keyword>
<keyword evidence="10" id="KW-0238">DNA-binding</keyword>
<dbReference type="GO" id="GO:0120108">
    <property type="term" value="F:DNA-3'-diphospho-5'-guanosine diphosphatase activity"/>
    <property type="evidence" value="ECO:0007669"/>
    <property type="project" value="UniProtKB-EC"/>
</dbReference>
<dbReference type="OrthoDB" id="3512845at2759"/>
<proteinExistence type="predicted"/>
<name>A0A9P4MC75_9PEZI</name>
<keyword evidence="9" id="KW-0862">Zinc</keyword>
<dbReference type="GO" id="GO:0005737">
    <property type="term" value="C:cytoplasm"/>
    <property type="evidence" value="ECO:0007669"/>
    <property type="project" value="UniProtKB-SubCell"/>
</dbReference>
<evidence type="ECO:0000256" key="13">
    <source>
        <dbReference type="ARBA" id="ARBA00024601"/>
    </source>
</evidence>
<dbReference type="EMBL" id="ML978121">
    <property type="protein sequence ID" value="KAF2105100.1"/>
    <property type="molecule type" value="Genomic_DNA"/>
</dbReference>
<dbReference type="Pfam" id="PF01230">
    <property type="entry name" value="HIT"/>
    <property type="match status" value="1"/>
</dbReference>
<keyword evidence="6" id="KW-0479">Metal-binding</keyword>
<reference evidence="22" key="1">
    <citation type="journal article" date="2020" name="Stud. Mycol.">
        <title>101 Dothideomycetes genomes: a test case for predicting lifestyles and emergence of pathogens.</title>
        <authorList>
            <person name="Haridas S."/>
            <person name="Albert R."/>
            <person name="Binder M."/>
            <person name="Bloem J."/>
            <person name="Labutti K."/>
            <person name="Salamov A."/>
            <person name="Andreopoulos B."/>
            <person name="Baker S."/>
            <person name="Barry K."/>
            <person name="Bills G."/>
            <person name="Bluhm B."/>
            <person name="Cannon C."/>
            <person name="Castanera R."/>
            <person name="Culley D."/>
            <person name="Daum C."/>
            <person name="Ezra D."/>
            <person name="Gonzalez J."/>
            <person name="Henrissat B."/>
            <person name="Kuo A."/>
            <person name="Liang C."/>
            <person name="Lipzen A."/>
            <person name="Lutzoni F."/>
            <person name="Magnuson J."/>
            <person name="Mondo S."/>
            <person name="Nolan M."/>
            <person name="Ohm R."/>
            <person name="Pangilinan J."/>
            <person name="Park H.-J."/>
            <person name="Ramirez L."/>
            <person name="Alfaro M."/>
            <person name="Sun H."/>
            <person name="Tritt A."/>
            <person name="Yoshinaga Y."/>
            <person name="Zwiers L.-H."/>
            <person name="Turgeon B."/>
            <person name="Goodwin S."/>
            <person name="Spatafora J."/>
            <person name="Crous P."/>
            <person name="Grigoriev I."/>
        </authorList>
    </citation>
    <scope>NUCLEOTIDE SEQUENCE</scope>
    <source>
        <strain evidence="22">CBS 133067</strain>
    </source>
</reference>
<evidence type="ECO:0000313" key="23">
    <source>
        <dbReference type="Proteomes" id="UP000799772"/>
    </source>
</evidence>
<evidence type="ECO:0000256" key="19">
    <source>
        <dbReference type="SAM" id="MobiDB-lite"/>
    </source>
</evidence>
<keyword evidence="5" id="KW-0963">Cytoplasm</keyword>
<feature type="domain" description="HIT" evidence="20">
    <location>
        <begin position="79"/>
        <end position="203"/>
    </location>
</feature>
<evidence type="ECO:0000259" key="20">
    <source>
        <dbReference type="Pfam" id="PF01230"/>
    </source>
</evidence>
<comment type="subcellular location">
    <subcellularLocation>
        <location evidence="2">Cytoplasm</location>
    </subcellularLocation>
    <subcellularLocation>
        <location evidence="1">Nucleus</location>
    </subcellularLocation>
</comment>
<keyword evidence="7" id="KW-0227">DNA damage</keyword>
<feature type="domain" description="Aprataxin C2HE/C2H2/C2HC zinc finger" evidence="21">
    <location>
        <begin position="217"/>
        <end position="271"/>
    </location>
</feature>
<dbReference type="FunFam" id="3.30.428.10:FF:000017">
    <property type="entry name" value="Aprataxin-like protein"/>
    <property type="match status" value="1"/>
</dbReference>